<gene>
    <name evidence="3" type="ORF">SOO65_05810</name>
</gene>
<organism evidence="3 4">
    <name type="scientific">Peredibacter starrii</name>
    <dbReference type="NCBI Taxonomy" id="28202"/>
    <lineage>
        <taxon>Bacteria</taxon>
        <taxon>Pseudomonadati</taxon>
        <taxon>Bdellovibrionota</taxon>
        <taxon>Bacteriovoracia</taxon>
        <taxon>Bacteriovoracales</taxon>
        <taxon>Bacteriovoracaceae</taxon>
        <taxon>Peredibacter</taxon>
    </lineage>
</organism>
<accession>A0AAX4HSK8</accession>
<dbReference type="InterPro" id="IPR025511">
    <property type="entry name" value="DUF4398"/>
</dbReference>
<sequence length="100" mass="11220">MRVSLLFVLLLLGACGLTTTRPKTEMSLAQAAFMAAKEAGADIHASNLFRKAEDYYLKAKSAYRRKYFNKAQEYALLSKKYSEQAEYSAVRKKALEGNAE</sequence>
<dbReference type="Proteomes" id="UP001324634">
    <property type="component" value="Chromosome"/>
</dbReference>
<dbReference type="KEGG" id="psti:SOO65_05810"/>
<reference evidence="3 4" key="1">
    <citation type="submission" date="2023-11" db="EMBL/GenBank/DDBJ databases">
        <title>Peredibacter starrii A3.12.</title>
        <authorList>
            <person name="Mitchell R.J."/>
        </authorList>
    </citation>
    <scope>NUCLEOTIDE SEQUENCE [LARGE SCALE GENOMIC DNA]</scope>
    <source>
        <strain evidence="3 4">A3.12</strain>
    </source>
</reference>
<dbReference type="RefSeq" id="WP_321398287.1">
    <property type="nucleotide sequence ID" value="NZ_CP139487.1"/>
</dbReference>
<evidence type="ECO:0000256" key="1">
    <source>
        <dbReference type="SAM" id="SignalP"/>
    </source>
</evidence>
<dbReference type="Pfam" id="PF14346">
    <property type="entry name" value="DUF4398"/>
    <property type="match status" value="1"/>
</dbReference>
<dbReference type="Gene3D" id="1.20.1270.390">
    <property type="match status" value="1"/>
</dbReference>
<dbReference type="AlphaFoldDB" id="A0AAX4HSK8"/>
<proteinExistence type="predicted"/>
<evidence type="ECO:0000259" key="2">
    <source>
        <dbReference type="Pfam" id="PF14346"/>
    </source>
</evidence>
<dbReference type="PROSITE" id="PS51257">
    <property type="entry name" value="PROKAR_LIPOPROTEIN"/>
    <property type="match status" value="1"/>
</dbReference>
<evidence type="ECO:0000313" key="3">
    <source>
        <dbReference type="EMBL" id="WPU66257.1"/>
    </source>
</evidence>
<keyword evidence="1" id="KW-0732">Signal</keyword>
<evidence type="ECO:0000313" key="4">
    <source>
        <dbReference type="Proteomes" id="UP001324634"/>
    </source>
</evidence>
<feature type="signal peptide" evidence="1">
    <location>
        <begin position="1"/>
        <end position="20"/>
    </location>
</feature>
<keyword evidence="4" id="KW-1185">Reference proteome</keyword>
<dbReference type="EMBL" id="CP139487">
    <property type="protein sequence ID" value="WPU66257.1"/>
    <property type="molecule type" value="Genomic_DNA"/>
</dbReference>
<protein>
    <submittedName>
        <fullName evidence="3">DUF4398 domain-containing protein</fullName>
    </submittedName>
</protein>
<feature type="domain" description="DUF4398" evidence="2">
    <location>
        <begin position="24"/>
        <end position="94"/>
    </location>
</feature>
<name>A0AAX4HSK8_9BACT</name>
<feature type="chain" id="PRO_5043365672" evidence="1">
    <location>
        <begin position="21"/>
        <end position="100"/>
    </location>
</feature>